<protein>
    <recommendedName>
        <fullName evidence="1">Dockerin domain-containing protein</fullName>
    </recommendedName>
</protein>
<dbReference type="InterPro" id="IPR036439">
    <property type="entry name" value="Dockerin_dom_sf"/>
</dbReference>
<dbReference type="AlphaFoldDB" id="A0A498GWX5"/>
<evidence type="ECO:0000259" key="1">
    <source>
        <dbReference type="PROSITE" id="PS51766"/>
    </source>
</evidence>
<dbReference type="GO" id="GO:0000272">
    <property type="term" value="P:polysaccharide catabolic process"/>
    <property type="evidence" value="ECO:0007669"/>
    <property type="project" value="InterPro"/>
</dbReference>
<dbReference type="RefSeq" id="WP_206633461.1">
    <property type="nucleotide sequence ID" value="NZ_LHQS01000011.1"/>
</dbReference>
<dbReference type="Proteomes" id="UP000290932">
    <property type="component" value="Unassembled WGS sequence"/>
</dbReference>
<gene>
    <name evidence="2" type="ORF">ABH15_13460</name>
</gene>
<name>A0A498GWX5_9EURY</name>
<reference evidence="2 3" key="1">
    <citation type="journal article" date="2015" name="Int. J. Syst. Evol. Microbiol.">
        <title>Methanoculleus taiwanensis sp. nov., a methanogen isolated from deep marine sediment at the deformation front area near Taiwan.</title>
        <authorList>
            <person name="Weng C.Y."/>
            <person name="Chen S.C."/>
            <person name="Lai M.C."/>
            <person name="Wu S.Y."/>
            <person name="Lin S."/>
            <person name="Yang T.F."/>
            <person name="Chen P.C."/>
        </authorList>
    </citation>
    <scope>NUCLEOTIDE SEQUENCE [LARGE SCALE GENOMIC DNA]</scope>
    <source>
        <strain evidence="2 3">CYW4</strain>
    </source>
</reference>
<feature type="non-terminal residue" evidence="2">
    <location>
        <position position="1"/>
    </location>
</feature>
<dbReference type="SUPFAM" id="SSF63446">
    <property type="entry name" value="Type I dockerin domain"/>
    <property type="match status" value="1"/>
</dbReference>
<keyword evidence="3" id="KW-1185">Reference proteome</keyword>
<sequence>RTQTNYITVTLAAAPLVTGPVAMPAVIPTDTDGSPGTGETTVLSVTVTGANVASVTVNLMAIGGSTAAAMTDAGDGTRTASTAATIASPFADGAYQPVNLVVNATNTDGASNTTVTIPLTVVKNGDANEDNRVSLYDAVYTARHTLGMEGYPMTESVGEVSGDSELSLHDAMYLAKHVLAIPGYEQLH</sequence>
<proteinExistence type="predicted"/>
<evidence type="ECO:0000313" key="2">
    <source>
        <dbReference type="EMBL" id="RXE55058.1"/>
    </source>
</evidence>
<comment type="caution">
    <text evidence="2">The sequence shown here is derived from an EMBL/GenBank/DDBJ whole genome shotgun (WGS) entry which is preliminary data.</text>
</comment>
<dbReference type="EMBL" id="LHQS01000011">
    <property type="protein sequence ID" value="RXE55058.1"/>
    <property type="molecule type" value="Genomic_DNA"/>
</dbReference>
<organism evidence="2 3">
    <name type="scientific">Methanoculleus taiwanensis</name>
    <dbReference type="NCBI Taxonomy" id="1550565"/>
    <lineage>
        <taxon>Archaea</taxon>
        <taxon>Methanobacteriati</taxon>
        <taxon>Methanobacteriota</taxon>
        <taxon>Stenosarchaea group</taxon>
        <taxon>Methanomicrobia</taxon>
        <taxon>Methanomicrobiales</taxon>
        <taxon>Methanomicrobiaceae</taxon>
        <taxon>Methanoculleus</taxon>
    </lineage>
</organism>
<feature type="domain" description="Dockerin" evidence="1">
    <location>
        <begin position="120"/>
        <end position="183"/>
    </location>
</feature>
<evidence type="ECO:0000313" key="3">
    <source>
        <dbReference type="Proteomes" id="UP000290932"/>
    </source>
</evidence>
<dbReference type="PROSITE" id="PS51766">
    <property type="entry name" value="DOCKERIN"/>
    <property type="match status" value="1"/>
</dbReference>
<dbReference type="Gene3D" id="1.10.1330.10">
    <property type="entry name" value="Dockerin domain"/>
    <property type="match status" value="1"/>
</dbReference>
<accession>A0A498GWX5</accession>
<dbReference type="InterPro" id="IPR016134">
    <property type="entry name" value="Dockerin_dom"/>
</dbReference>